<comment type="caution">
    <text evidence="2">The sequence shown here is derived from an EMBL/GenBank/DDBJ whole genome shotgun (WGS) entry which is preliminary data.</text>
</comment>
<dbReference type="RefSeq" id="WP_157336258.1">
    <property type="nucleotide sequence ID" value="NZ_RHLK01000007.1"/>
</dbReference>
<name>A0A7X3JZU7_9BACL</name>
<proteinExistence type="predicted"/>
<evidence type="ECO:0000313" key="3">
    <source>
        <dbReference type="Proteomes" id="UP000490800"/>
    </source>
</evidence>
<keyword evidence="1" id="KW-0812">Transmembrane</keyword>
<keyword evidence="3" id="KW-1185">Reference proteome</keyword>
<dbReference type="Proteomes" id="UP000490800">
    <property type="component" value="Unassembled WGS sequence"/>
</dbReference>
<evidence type="ECO:0000313" key="2">
    <source>
        <dbReference type="EMBL" id="MVP00549.1"/>
    </source>
</evidence>
<gene>
    <name evidence="2" type="ORF">EDM21_13615</name>
</gene>
<sequence length="88" mass="10176">MVRHLSLVIMNAIVVGVSIAAFFNEAIKDNMVYVFFFSTLFNAFVVMNMAVPGKRELELRNRELDLKILELDLMKKDLDLREKELIKG</sequence>
<protein>
    <submittedName>
        <fullName evidence="2">Uncharacterized protein</fullName>
    </submittedName>
</protein>
<organism evidence="2 3">
    <name type="scientific">Paenibacillus lutrae</name>
    <dbReference type="NCBI Taxonomy" id="2078573"/>
    <lineage>
        <taxon>Bacteria</taxon>
        <taxon>Bacillati</taxon>
        <taxon>Bacillota</taxon>
        <taxon>Bacilli</taxon>
        <taxon>Bacillales</taxon>
        <taxon>Paenibacillaceae</taxon>
        <taxon>Paenibacillus</taxon>
    </lineage>
</organism>
<feature type="transmembrane region" description="Helical" evidence="1">
    <location>
        <begin position="30"/>
        <end position="51"/>
    </location>
</feature>
<evidence type="ECO:0000256" key="1">
    <source>
        <dbReference type="SAM" id="Phobius"/>
    </source>
</evidence>
<dbReference type="EMBL" id="RHLK01000007">
    <property type="protein sequence ID" value="MVP00549.1"/>
    <property type="molecule type" value="Genomic_DNA"/>
</dbReference>
<keyword evidence="1" id="KW-1133">Transmembrane helix</keyword>
<accession>A0A7X3JZU7</accession>
<keyword evidence="1" id="KW-0472">Membrane</keyword>
<feature type="transmembrane region" description="Helical" evidence="1">
    <location>
        <begin position="7"/>
        <end position="24"/>
    </location>
</feature>
<reference evidence="2 3" key="1">
    <citation type="journal article" date="2019" name="Microorganisms">
        <title>Paenibacillus lutrae sp. nov., A Chitinolytic Species Isolated from A River Otter in Castril Natural Park, Granada, Spain.</title>
        <authorList>
            <person name="Rodriguez M."/>
            <person name="Reina J.C."/>
            <person name="Bejar V."/>
            <person name="Llamas I."/>
        </authorList>
    </citation>
    <scope>NUCLEOTIDE SEQUENCE [LARGE SCALE GENOMIC DNA]</scope>
    <source>
        <strain evidence="2 3">N10</strain>
    </source>
</reference>
<dbReference type="AlphaFoldDB" id="A0A7X3JZU7"/>